<dbReference type="OrthoDB" id="4310510at2"/>
<comment type="caution">
    <text evidence="2">The sequence shown here is derived from an EMBL/GenBank/DDBJ whole genome shotgun (WGS) entry which is preliminary data.</text>
</comment>
<keyword evidence="3" id="KW-1185">Reference proteome</keyword>
<protein>
    <recommendedName>
        <fullName evidence="4">Peptidase inhibitor family I36 protein</fullName>
    </recommendedName>
</protein>
<evidence type="ECO:0000313" key="2">
    <source>
        <dbReference type="EMBL" id="KAA5838391.1"/>
    </source>
</evidence>
<evidence type="ECO:0000256" key="1">
    <source>
        <dbReference type="SAM" id="MobiDB-lite"/>
    </source>
</evidence>
<feature type="region of interest" description="Disordered" evidence="1">
    <location>
        <begin position="1"/>
        <end position="21"/>
    </location>
</feature>
<dbReference type="EMBL" id="VWPH01000001">
    <property type="protein sequence ID" value="KAA5838391.1"/>
    <property type="molecule type" value="Genomic_DNA"/>
</dbReference>
<dbReference type="AlphaFoldDB" id="A0A5M7CF82"/>
<reference evidence="2 3" key="1">
    <citation type="submission" date="2019-09" db="EMBL/GenBank/DDBJ databases">
        <title>Draft genome sequence of the thermophilic Saccharopolyspora hirsuta VKM Ac-666T.</title>
        <authorList>
            <person name="Lobastova T.G."/>
            <person name="Fokina V."/>
            <person name="Bragin E.Y."/>
            <person name="Shtratnikova V.Y."/>
            <person name="Starodumova I.P."/>
            <person name="Tarlachkov S.V."/>
            <person name="Donova M.V."/>
        </authorList>
    </citation>
    <scope>NUCLEOTIDE SEQUENCE [LARGE SCALE GENOMIC DNA]</scope>
    <source>
        <strain evidence="2 3">VKM Ac-666</strain>
    </source>
</reference>
<dbReference type="Proteomes" id="UP000323946">
    <property type="component" value="Unassembled WGS sequence"/>
</dbReference>
<name>A0A5M7CF82_SACHI</name>
<proteinExistence type="predicted"/>
<accession>A0A5M7CF82</accession>
<dbReference type="SUPFAM" id="SSF49695">
    <property type="entry name" value="gamma-Crystallin-like"/>
    <property type="match status" value="1"/>
</dbReference>
<dbReference type="Gene3D" id="2.60.20.10">
    <property type="entry name" value="Crystallins"/>
    <property type="match status" value="1"/>
</dbReference>
<evidence type="ECO:0008006" key="4">
    <source>
        <dbReference type="Google" id="ProtNLM"/>
    </source>
</evidence>
<dbReference type="Pfam" id="PF03995">
    <property type="entry name" value="Inhibitor_I36"/>
    <property type="match status" value="1"/>
</dbReference>
<evidence type="ECO:0000313" key="3">
    <source>
        <dbReference type="Proteomes" id="UP000323946"/>
    </source>
</evidence>
<gene>
    <name evidence="2" type="ORF">F1721_02860</name>
</gene>
<organism evidence="2 3">
    <name type="scientific">Saccharopolyspora hirsuta</name>
    <dbReference type="NCBI Taxonomy" id="1837"/>
    <lineage>
        <taxon>Bacteria</taxon>
        <taxon>Bacillati</taxon>
        <taxon>Actinomycetota</taxon>
        <taxon>Actinomycetes</taxon>
        <taxon>Pseudonocardiales</taxon>
        <taxon>Pseudonocardiaceae</taxon>
        <taxon>Saccharopolyspora</taxon>
    </lineage>
</organism>
<dbReference type="InterPro" id="IPR011024">
    <property type="entry name" value="G_crystallin-like"/>
</dbReference>
<sequence length="167" mass="17829">MDRDTLAGGEPRAGPPGREPVAIIKNAPELGRKVLPMKLRLALLAGSALLGGAIGVPAQAQDITPRAVDVIEGHGEQACPDGAVCLYRDYYGNGSADAPILRTDQDIPWLGDYGFNDTTSSACNHTPVRVVLFEDAYFEGSNLIVYPGDCVNVPEWFNDLASSVRFV</sequence>